<protein>
    <submittedName>
        <fullName evidence="5">Methyl-accepting chemotaxis protein (MCP) signaling protein</fullName>
    </submittedName>
</protein>
<dbReference type="Pfam" id="PF00015">
    <property type="entry name" value="MCPsignal"/>
    <property type="match status" value="1"/>
</dbReference>
<dbReference type="InterPro" id="IPR004090">
    <property type="entry name" value="Chemotax_Me-accpt_rcpt"/>
</dbReference>
<keyword evidence="3" id="KW-0807">Transducer</keyword>
<evidence type="ECO:0000313" key="5">
    <source>
        <dbReference type="EMBL" id="POR54002.1"/>
    </source>
</evidence>
<dbReference type="EMBL" id="PQFZ01000003">
    <property type="protein sequence ID" value="POR54002.1"/>
    <property type="molecule type" value="Genomic_DNA"/>
</dbReference>
<evidence type="ECO:0000259" key="4">
    <source>
        <dbReference type="PROSITE" id="PS50111"/>
    </source>
</evidence>
<dbReference type="Gene3D" id="1.10.287.950">
    <property type="entry name" value="Methyl-accepting chemotaxis protein"/>
    <property type="match status" value="1"/>
</dbReference>
<sequence length="189" mass="19759">MDTSSREENASRQADITSVIDEVAFQTNLLALNAAVEAARAGDAGKGFAVAASEVRTLAQHSGDAAKDITALIGESGREVEQGVALVRSAGEALNQIVEASRKVSATVIDISAASAEQANGIDEMSQTVAYMDEMTQQNAALAEESAASATSLLSQIQRLNSLFATFRTHGSSASRQAPMVQPQRRYAA</sequence>
<dbReference type="AlphaFoldDB" id="A0A2S4MH00"/>
<dbReference type="RefSeq" id="WP_210202295.1">
    <property type="nucleotide sequence ID" value="NZ_PQFZ01000003.1"/>
</dbReference>
<dbReference type="GO" id="GO:0004888">
    <property type="term" value="F:transmembrane signaling receptor activity"/>
    <property type="evidence" value="ECO:0007669"/>
    <property type="project" value="InterPro"/>
</dbReference>
<feature type="domain" description="Methyl-accepting transducer" evidence="4">
    <location>
        <begin position="1"/>
        <end position="154"/>
    </location>
</feature>
<keyword evidence="6" id="KW-1185">Reference proteome</keyword>
<dbReference type="InterPro" id="IPR051310">
    <property type="entry name" value="MCP_chemotaxis"/>
</dbReference>
<reference evidence="5 6" key="1">
    <citation type="submission" date="2018-01" db="EMBL/GenBank/DDBJ databases">
        <title>Genomic Encyclopedia of Type Strains, Phase III (KMG-III): the genomes of soil and plant-associated and newly described type strains.</title>
        <authorList>
            <person name="Whitman W."/>
        </authorList>
    </citation>
    <scope>NUCLEOTIDE SEQUENCE [LARGE SCALE GENOMIC DNA]</scope>
    <source>
        <strain evidence="5 6">1131</strain>
    </source>
</reference>
<dbReference type="GO" id="GO:0006935">
    <property type="term" value="P:chemotaxis"/>
    <property type="evidence" value="ECO:0007669"/>
    <property type="project" value="InterPro"/>
</dbReference>
<evidence type="ECO:0000256" key="1">
    <source>
        <dbReference type="ARBA" id="ARBA00022481"/>
    </source>
</evidence>
<dbReference type="SMART" id="SM00283">
    <property type="entry name" value="MA"/>
    <property type="match status" value="1"/>
</dbReference>
<accession>A0A2S4MH00</accession>
<comment type="similarity">
    <text evidence="2">Belongs to the methyl-accepting chemotaxis (MCP) protein family.</text>
</comment>
<dbReference type="PROSITE" id="PS50111">
    <property type="entry name" value="CHEMOTAXIS_TRANSDUC_2"/>
    <property type="match status" value="1"/>
</dbReference>
<keyword evidence="1" id="KW-0488">Methylation</keyword>
<evidence type="ECO:0000256" key="2">
    <source>
        <dbReference type="ARBA" id="ARBA00029447"/>
    </source>
</evidence>
<dbReference type="PANTHER" id="PTHR43531:SF14">
    <property type="entry name" value="METHYL-ACCEPTING CHEMOTAXIS PROTEIN I-RELATED"/>
    <property type="match status" value="1"/>
</dbReference>
<gene>
    <name evidence="5" type="ORF">CYD53_10399</name>
</gene>
<proteinExistence type="inferred from homology"/>
<organism evidence="5 6">
    <name type="scientific">Bosea psychrotolerans</name>
    <dbReference type="NCBI Taxonomy" id="1871628"/>
    <lineage>
        <taxon>Bacteria</taxon>
        <taxon>Pseudomonadati</taxon>
        <taxon>Pseudomonadota</taxon>
        <taxon>Alphaproteobacteria</taxon>
        <taxon>Hyphomicrobiales</taxon>
        <taxon>Boseaceae</taxon>
        <taxon>Bosea</taxon>
    </lineage>
</organism>
<dbReference type="SUPFAM" id="SSF58104">
    <property type="entry name" value="Methyl-accepting chemotaxis protein (MCP) signaling domain"/>
    <property type="match status" value="1"/>
</dbReference>
<name>A0A2S4MH00_9HYPH</name>
<comment type="caution">
    <text evidence="5">The sequence shown here is derived from an EMBL/GenBank/DDBJ whole genome shotgun (WGS) entry which is preliminary data.</text>
</comment>
<evidence type="ECO:0000256" key="3">
    <source>
        <dbReference type="PROSITE-ProRule" id="PRU00284"/>
    </source>
</evidence>
<dbReference type="PANTHER" id="PTHR43531">
    <property type="entry name" value="PROTEIN ICFG"/>
    <property type="match status" value="1"/>
</dbReference>
<dbReference type="GO" id="GO:0007165">
    <property type="term" value="P:signal transduction"/>
    <property type="evidence" value="ECO:0007669"/>
    <property type="project" value="UniProtKB-KW"/>
</dbReference>
<dbReference type="InterPro" id="IPR004089">
    <property type="entry name" value="MCPsignal_dom"/>
</dbReference>
<dbReference type="PRINTS" id="PR00260">
    <property type="entry name" value="CHEMTRNSDUCR"/>
</dbReference>
<dbReference type="Proteomes" id="UP000236919">
    <property type="component" value="Unassembled WGS sequence"/>
</dbReference>
<evidence type="ECO:0000313" key="6">
    <source>
        <dbReference type="Proteomes" id="UP000236919"/>
    </source>
</evidence>
<dbReference type="GO" id="GO:0005886">
    <property type="term" value="C:plasma membrane"/>
    <property type="evidence" value="ECO:0007669"/>
    <property type="project" value="TreeGrafter"/>
</dbReference>